<feature type="transmembrane region" description="Helical" evidence="14">
    <location>
        <begin position="215"/>
        <end position="235"/>
    </location>
</feature>
<evidence type="ECO:0000256" key="7">
    <source>
        <dbReference type="ARBA" id="ARBA00022475"/>
    </source>
</evidence>
<dbReference type="Pfam" id="PF00083">
    <property type="entry name" value="Sugar_tr"/>
    <property type="match status" value="1"/>
</dbReference>
<dbReference type="GO" id="GO:0042383">
    <property type="term" value="C:sarcolemma"/>
    <property type="evidence" value="ECO:0007669"/>
    <property type="project" value="UniProtKB-SubCell"/>
</dbReference>
<dbReference type="PANTHER" id="PTHR23503:SF22">
    <property type="entry name" value="SOLUTE CARRIER FAMILY 2, FACILITATED GLUCOSE TRANSPORTER MEMBER 11"/>
    <property type="match status" value="1"/>
</dbReference>
<dbReference type="GO" id="GO:0005353">
    <property type="term" value="F:fructose transmembrane transporter activity"/>
    <property type="evidence" value="ECO:0007669"/>
    <property type="project" value="UniProtKB-ARBA"/>
</dbReference>
<dbReference type="Proteomes" id="UP001557470">
    <property type="component" value="Unassembled WGS sequence"/>
</dbReference>
<dbReference type="InterPro" id="IPR045263">
    <property type="entry name" value="GLUT"/>
</dbReference>
<dbReference type="AlphaFoldDB" id="A0ABD0WN31"/>
<evidence type="ECO:0000256" key="4">
    <source>
        <dbReference type="ARBA" id="ARBA00007004"/>
    </source>
</evidence>
<comment type="similarity">
    <text evidence="4">Belongs to the major facilitator superfamily. Sugar transporter (TC 2.A.1.1) family. Glucose transporter subfamily.</text>
</comment>
<dbReference type="InterPro" id="IPR036259">
    <property type="entry name" value="MFS_trans_sf"/>
</dbReference>
<evidence type="ECO:0000256" key="11">
    <source>
        <dbReference type="ARBA" id="ARBA00023136"/>
    </source>
</evidence>
<feature type="transmembrane region" description="Helical" evidence="14">
    <location>
        <begin position="309"/>
        <end position="333"/>
    </location>
</feature>
<comment type="catalytic activity">
    <reaction evidence="1">
        <text>D-fructose(out) = D-fructose(in)</text>
        <dbReference type="Rhea" id="RHEA:60372"/>
        <dbReference type="ChEBI" id="CHEBI:37721"/>
    </reaction>
</comment>
<dbReference type="GO" id="GO:1990539">
    <property type="term" value="P:fructose import across plasma membrane"/>
    <property type="evidence" value="ECO:0007669"/>
    <property type="project" value="UniProtKB-ARBA"/>
</dbReference>
<proteinExistence type="inferred from homology"/>
<comment type="caution">
    <text evidence="17">The sequence shown here is derived from an EMBL/GenBank/DDBJ whole genome shotgun (WGS) entry which is preliminary data.</text>
</comment>
<evidence type="ECO:0000313" key="17">
    <source>
        <dbReference type="EMBL" id="KAL0978157.1"/>
    </source>
</evidence>
<feature type="transmembrane region" description="Helical" evidence="14">
    <location>
        <begin position="60"/>
        <end position="81"/>
    </location>
</feature>
<organism evidence="17 18">
    <name type="scientific">Umbra pygmaea</name>
    <name type="common">Eastern mudminnow</name>
    <dbReference type="NCBI Taxonomy" id="75934"/>
    <lineage>
        <taxon>Eukaryota</taxon>
        <taxon>Metazoa</taxon>
        <taxon>Chordata</taxon>
        <taxon>Craniata</taxon>
        <taxon>Vertebrata</taxon>
        <taxon>Euteleostomi</taxon>
        <taxon>Actinopterygii</taxon>
        <taxon>Neopterygii</taxon>
        <taxon>Teleostei</taxon>
        <taxon>Protacanthopterygii</taxon>
        <taxon>Esociformes</taxon>
        <taxon>Umbridae</taxon>
        <taxon>Umbra</taxon>
    </lineage>
</organism>
<evidence type="ECO:0000256" key="15">
    <source>
        <dbReference type="SAM" id="SignalP"/>
    </source>
</evidence>
<feature type="signal peptide" evidence="15">
    <location>
        <begin position="1"/>
        <end position="23"/>
    </location>
</feature>
<evidence type="ECO:0000256" key="13">
    <source>
        <dbReference type="ARBA" id="ARBA00031099"/>
    </source>
</evidence>
<evidence type="ECO:0000256" key="2">
    <source>
        <dbReference type="ARBA" id="ARBA00004135"/>
    </source>
</evidence>
<dbReference type="SUPFAM" id="SSF103473">
    <property type="entry name" value="MFS general substrate transporter"/>
    <property type="match status" value="1"/>
</dbReference>
<accession>A0ABD0WN31</accession>
<feature type="domain" description="Major facilitator superfamily (MFS) profile" evidence="16">
    <location>
        <begin position="1"/>
        <end position="411"/>
    </location>
</feature>
<evidence type="ECO:0000256" key="1">
    <source>
        <dbReference type="ARBA" id="ARBA00000590"/>
    </source>
</evidence>
<dbReference type="InterPro" id="IPR020846">
    <property type="entry name" value="MFS_dom"/>
</dbReference>
<keyword evidence="7" id="KW-1003">Cell membrane</keyword>
<feature type="transmembrane region" description="Helical" evidence="14">
    <location>
        <begin position="247"/>
        <end position="264"/>
    </location>
</feature>
<evidence type="ECO:0000256" key="8">
    <source>
        <dbReference type="ARBA" id="ARBA00022597"/>
    </source>
</evidence>
<dbReference type="InterPro" id="IPR005828">
    <property type="entry name" value="MFS_sugar_transport-like"/>
</dbReference>
<keyword evidence="11 14" id="KW-0472">Membrane</keyword>
<gene>
    <name evidence="17" type="ORF">UPYG_G00166840</name>
</gene>
<keyword evidence="6" id="KW-0813">Transport</keyword>
<evidence type="ECO:0000256" key="14">
    <source>
        <dbReference type="SAM" id="Phobius"/>
    </source>
</evidence>
<dbReference type="InterPro" id="IPR005829">
    <property type="entry name" value="Sugar_transporter_CS"/>
</dbReference>
<keyword evidence="10 14" id="KW-1133">Transmembrane helix</keyword>
<dbReference type="Gene3D" id="1.20.1250.20">
    <property type="entry name" value="MFS general substrate transporter like domains"/>
    <property type="match status" value="1"/>
</dbReference>
<keyword evidence="9 14" id="KW-0812">Transmembrane</keyword>
<evidence type="ECO:0000256" key="3">
    <source>
        <dbReference type="ARBA" id="ARBA00004651"/>
    </source>
</evidence>
<keyword evidence="8" id="KW-0762">Sugar transport</keyword>
<feature type="transmembrane region" description="Helical" evidence="14">
    <location>
        <begin position="177"/>
        <end position="203"/>
    </location>
</feature>
<reference evidence="17 18" key="1">
    <citation type="submission" date="2024-06" db="EMBL/GenBank/DDBJ databases">
        <authorList>
            <person name="Pan Q."/>
            <person name="Wen M."/>
            <person name="Jouanno E."/>
            <person name="Zahm M."/>
            <person name="Klopp C."/>
            <person name="Cabau C."/>
            <person name="Louis A."/>
            <person name="Berthelot C."/>
            <person name="Parey E."/>
            <person name="Roest Crollius H."/>
            <person name="Montfort J."/>
            <person name="Robinson-Rechavi M."/>
            <person name="Bouchez O."/>
            <person name="Lampietro C."/>
            <person name="Lopez Roques C."/>
            <person name="Donnadieu C."/>
            <person name="Postlethwait J."/>
            <person name="Bobe J."/>
            <person name="Verreycken H."/>
            <person name="Guiguen Y."/>
        </authorList>
    </citation>
    <scope>NUCLEOTIDE SEQUENCE [LARGE SCALE GENOMIC DNA]</scope>
    <source>
        <strain evidence="17">Up_M1</strain>
        <tissue evidence="17">Testis</tissue>
    </source>
</reference>
<sequence length="440" mass="49452">MLLNNIFLMLSSLLALTSRAAKSFEMIIASRILVGINAGISMNVQPMYFGESAPKHLRGAASLSSAIFASFGVVLGQIVGLREILGSEPCWQFLLASNAIPGLIQLLTLPWFPESPRYLLIDREDKEACINALQRLRGCEVRQSELDEMLQEQADVEGLRPSRPWELLVDQNVRWQVISIIIISSAMQLCGNDSIYFYAYYVFKAAGISPDRIQYITICTGTCEFTACIICNMLIERQGRRNLLMGGYILMTVWAIVFTLALCFEQKAEWVPYLSMACIFTYILSFGMGPAGVTGVLPTEIFSQTARPAAYMIAGSMMWINLFITGMLFPFLVSVDPPQRPTRFAHAHEIWPAYRRRSVKQRTHPRRLADPLNESAFLNISNFPVGWREFVVGLVQGHVSLVKVTIAGEKQLWKFRTFRSVGGNSYLDYSTSAARFCGKW</sequence>
<name>A0ABD0WN31_UMBPY</name>
<dbReference type="FunFam" id="1.20.1250.20:FF:001511">
    <property type="entry name" value="Solute carrier family 2, facilitated glucose transporter member 5"/>
    <property type="match status" value="1"/>
</dbReference>
<dbReference type="InterPro" id="IPR003663">
    <property type="entry name" value="Sugar/inositol_transpt"/>
</dbReference>
<keyword evidence="18" id="KW-1185">Reference proteome</keyword>
<dbReference type="PROSITE" id="PS00217">
    <property type="entry name" value="SUGAR_TRANSPORT_2"/>
    <property type="match status" value="1"/>
</dbReference>
<evidence type="ECO:0000256" key="9">
    <source>
        <dbReference type="ARBA" id="ARBA00022692"/>
    </source>
</evidence>
<evidence type="ECO:0000256" key="6">
    <source>
        <dbReference type="ARBA" id="ARBA00022448"/>
    </source>
</evidence>
<evidence type="ECO:0000256" key="12">
    <source>
        <dbReference type="ARBA" id="ARBA00029961"/>
    </source>
</evidence>
<feature type="chain" id="PRO_5044843357" description="Solute carrier family 2, facilitated glucose transporter member 5" evidence="15">
    <location>
        <begin position="24"/>
        <end position="440"/>
    </location>
</feature>
<protein>
    <recommendedName>
        <fullName evidence="5">Solute carrier family 2, facilitated glucose transporter member 5</fullName>
    </recommendedName>
    <alternativeName>
        <fullName evidence="13">Fructose transporter</fullName>
    </alternativeName>
    <alternativeName>
        <fullName evidence="12">Glucose transporter type 5, small intestine</fullName>
    </alternativeName>
</protein>
<dbReference type="PRINTS" id="PR00171">
    <property type="entry name" value="SUGRTRNSPORT"/>
</dbReference>
<comment type="subcellular location">
    <subcellularLocation>
        <location evidence="2">Cell membrane</location>
        <location evidence="2">Sarcolemma</location>
    </subcellularLocation>
    <subcellularLocation>
        <location evidence="3">Cell membrane</location>
        <topology evidence="3">Multi-pass membrane protein</topology>
    </subcellularLocation>
</comment>
<evidence type="ECO:0000256" key="5">
    <source>
        <dbReference type="ARBA" id="ARBA00015973"/>
    </source>
</evidence>
<evidence type="ECO:0000313" key="18">
    <source>
        <dbReference type="Proteomes" id="UP001557470"/>
    </source>
</evidence>
<keyword evidence="15" id="KW-0732">Signal</keyword>
<dbReference type="EMBL" id="JAGEUA010000005">
    <property type="protein sequence ID" value="KAL0978157.1"/>
    <property type="molecule type" value="Genomic_DNA"/>
</dbReference>
<dbReference type="PROSITE" id="PS50850">
    <property type="entry name" value="MFS"/>
    <property type="match status" value="1"/>
</dbReference>
<dbReference type="PANTHER" id="PTHR23503">
    <property type="entry name" value="SOLUTE CARRIER FAMILY 2"/>
    <property type="match status" value="1"/>
</dbReference>
<evidence type="ECO:0000256" key="10">
    <source>
        <dbReference type="ARBA" id="ARBA00022989"/>
    </source>
</evidence>
<evidence type="ECO:0000259" key="16">
    <source>
        <dbReference type="PROSITE" id="PS50850"/>
    </source>
</evidence>